<dbReference type="HOGENOM" id="CLU_1264558_0_0_2"/>
<sequence>MVASLQVHKFWAVARELGLDCEPGIIEQHYRPHDRLSRNFCPEDSYLYDLTAIEQPKWCKGPRYKPDKKYLERLQRWQEYCNIAYYSCLSKKQWEGLTYKQAREICQAYELIPKPGVSIPLLAPTRPQIEKWGKNCHTTYIDLGRVLAALLCTEHVEGGLCTDEAILARDNCCKYLVDLHVVLDLASKGVCRSPEDCKRWSQECRDLASEVLEFVERC</sequence>
<evidence type="ECO:0000313" key="2">
    <source>
        <dbReference type="Proteomes" id="UP000002593"/>
    </source>
</evidence>
<organism evidence="1 2">
    <name type="scientific">Hyperthermus butylicus (strain DSM 5456 / JCM 9403 / PLM1-5)</name>
    <dbReference type="NCBI Taxonomy" id="415426"/>
    <lineage>
        <taxon>Archaea</taxon>
        <taxon>Thermoproteota</taxon>
        <taxon>Thermoprotei</taxon>
        <taxon>Desulfurococcales</taxon>
        <taxon>Pyrodictiaceae</taxon>
        <taxon>Hyperthermus</taxon>
    </lineage>
</organism>
<dbReference type="Proteomes" id="UP000002593">
    <property type="component" value="Chromosome"/>
</dbReference>
<reference evidence="1 2" key="1">
    <citation type="journal article" date="2007" name="Archaea">
        <title>The genome of Hyperthermus butylicus: a sulfur-reducing, peptide fermenting, neutrophilic Crenarchaeote growing up to 108 degrees C.</title>
        <authorList>
            <person name="Brugger K."/>
            <person name="Chen L."/>
            <person name="Stark M."/>
            <person name="Zibat A."/>
            <person name="Redder P."/>
            <person name="Ruepp A."/>
            <person name="Awayez M."/>
            <person name="She Q."/>
            <person name="Garrett R.A."/>
            <person name="Klenk H.P."/>
        </authorList>
    </citation>
    <scope>NUCLEOTIDE SEQUENCE [LARGE SCALE GENOMIC DNA]</scope>
    <source>
        <strain evidence="2">DSM 5456 / JCM 9403 / PLM1-5</strain>
    </source>
</reference>
<dbReference type="KEGG" id="hbu:Hbut_0076"/>
<evidence type="ECO:0000313" key="1">
    <source>
        <dbReference type="EMBL" id="ABM79952.1"/>
    </source>
</evidence>
<proteinExistence type="predicted"/>
<dbReference type="EnsemblBacteria" id="ABM79952">
    <property type="protein sequence ID" value="ABM79952"/>
    <property type="gene ID" value="Hbut_0076"/>
</dbReference>
<gene>
    <name evidence="1" type="ordered locus">Hbut_0076</name>
</gene>
<protein>
    <submittedName>
        <fullName evidence="1">Uncharacterized protein</fullName>
    </submittedName>
</protein>
<accession>A2BIZ1</accession>
<dbReference type="EMBL" id="CP000493">
    <property type="protein sequence ID" value="ABM79952.1"/>
    <property type="molecule type" value="Genomic_DNA"/>
</dbReference>
<name>A2BIZ1_HYPBU</name>
<dbReference type="AlphaFoldDB" id="A2BIZ1"/>
<keyword evidence="2" id="KW-1185">Reference proteome</keyword>